<accession>A0A397VT33</accession>
<dbReference type="Proteomes" id="UP000266673">
    <property type="component" value="Unassembled WGS sequence"/>
</dbReference>
<dbReference type="PROSITE" id="PS50800">
    <property type="entry name" value="SAP"/>
    <property type="match status" value="1"/>
</dbReference>
<reference evidence="2 3" key="1">
    <citation type="submission" date="2018-06" db="EMBL/GenBank/DDBJ databases">
        <title>Comparative genomics reveals the genomic features of Rhizophagus irregularis, R. cerebriforme, R. diaphanum and Gigaspora rosea, and their symbiotic lifestyle signature.</title>
        <authorList>
            <person name="Morin E."/>
            <person name="San Clemente H."/>
            <person name="Chen E.C.H."/>
            <person name="De La Providencia I."/>
            <person name="Hainaut M."/>
            <person name="Kuo A."/>
            <person name="Kohler A."/>
            <person name="Murat C."/>
            <person name="Tang N."/>
            <person name="Roy S."/>
            <person name="Loubradou J."/>
            <person name="Henrissat B."/>
            <person name="Grigoriev I.V."/>
            <person name="Corradi N."/>
            <person name="Roux C."/>
            <person name="Martin F.M."/>
        </authorList>
    </citation>
    <scope>NUCLEOTIDE SEQUENCE [LARGE SCALE GENOMIC DNA]</scope>
    <source>
        <strain evidence="2 3">DAOM 194757</strain>
    </source>
</reference>
<sequence>MIWKNLRTRGLKLLCNGEGLSEAGAKQDLIERLAERVVNKSKRKERTDDSGQSNNVWRENDIGLGSRVFEKNFEKGTRVDEGYARTQEWGSSDLQFLALERSFKKSIQATLEKAVGEIKRSVQVMHSVEESKYWPREKFGKASDKFEYDEWCKVGRLIDSALVNRDWGMIEKVRDVAATRAFTLRVAKKDWNMVAGIRDPLDDDPMEVFFQEKLASARQSAKNSRSRWDEKSEVSDAFFSNGLRGIGGVPHNPLVQWLMPSPQYFQPGQPSFIPGGNPTYGNMLPYPSTYQHRYESQRRLWVRPWAGQGSSRPYIPNGPRRWSGNPGIVCFICEERVILRGTARRKD</sequence>
<evidence type="ECO:0000259" key="1">
    <source>
        <dbReference type="PROSITE" id="PS50800"/>
    </source>
</evidence>
<gene>
    <name evidence="2" type="ORF">C2G38_2138637</name>
</gene>
<feature type="domain" description="SAP" evidence="1">
    <location>
        <begin position="3"/>
        <end position="37"/>
    </location>
</feature>
<dbReference type="AlphaFoldDB" id="A0A397VT33"/>
<evidence type="ECO:0000313" key="3">
    <source>
        <dbReference type="Proteomes" id="UP000266673"/>
    </source>
</evidence>
<keyword evidence="3" id="KW-1185">Reference proteome</keyword>
<proteinExistence type="predicted"/>
<protein>
    <recommendedName>
        <fullName evidence="1">SAP domain-containing protein</fullName>
    </recommendedName>
</protein>
<dbReference type="EMBL" id="QKWP01000164">
    <property type="protein sequence ID" value="RIB25720.1"/>
    <property type="molecule type" value="Genomic_DNA"/>
</dbReference>
<evidence type="ECO:0000313" key="2">
    <source>
        <dbReference type="EMBL" id="RIB25720.1"/>
    </source>
</evidence>
<name>A0A397VT33_9GLOM</name>
<organism evidence="2 3">
    <name type="scientific">Gigaspora rosea</name>
    <dbReference type="NCBI Taxonomy" id="44941"/>
    <lineage>
        <taxon>Eukaryota</taxon>
        <taxon>Fungi</taxon>
        <taxon>Fungi incertae sedis</taxon>
        <taxon>Mucoromycota</taxon>
        <taxon>Glomeromycotina</taxon>
        <taxon>Glomeromycetes</taxon>
        <taxon>Diversisporales</taxon>
        <taxon>Gigasporaceae</taxon>
        <taxon>Gigaspora</taxon>
    </lineage>
</organism>
<comment type="caution">
    <text evidence="2">The sequence shown here is derived from an EMBL/GenBank/DDBJ whole genome shotgun (WGS) entry which is preliminary data.</text>
</comment>
<dbReference type="InterPro" id="IPR003034">
    <property type="entry name" value="SAP_dom"/>
</dbReference>